<evidence type="ECO:0000256" key="6">
    <source>
        <dbReference type="ARBA" id="ARBA00023157"/>
    </source>
</evidence>
<evidence type="ECO:0000313" key="10">
    <source>
        <dbReference type="EMBL" id="KAK0419310.1"/>
    </source>
</evidence>
<dbReference type="InterPro" id="IPR039417">
    <property type="entry name" value="Peptidase_C1A_papain-like"/>
</dbReference>
<protein>
    <recommendedName>
        <fullName evidence="12">Peptidase C1A papain C-terminal domain-containing protein</fullName>
    </recommendedName>
</protein>
<feature type="transmembrane region" description="Helical" evidence="7">
    <location>
        <begin position="539"/>
        <end position="557"/>
    </location>
</feature>
<keyword evidence="2" id="KW-0645">Protease</keyword>
<feature type="domain" description="Peptidase C1A papain C-terminal" evidence="8">
    <location>
        <begin position="368"/>
        <end position="512"/>
    </location>
</feature>
<dbReference type="CDD" id="cd02248">
    <property type="entry name" value="Peptidase_C1A"/>
    <property type="match status" value="1"/>
</dbReference>
<evidence type="ECO:0000259" key="8">
    <source>
        <dbReference type="SMART" id="SM00645"/>
    </source>
</evidence>
<dbReference type="AlphaFoldDB" id="A0AA39I903"/>
<dbReference type="Proteomes" id="UP001175271">
    <property type="component" value="Unassembled WGS sequence"/>
</dbReference>
<sequence length="583" mass="65432">MYVSMYRFCANFRLTMDAISGFFIEWTITILPLCTAKKLVYLNSRWSDYAKKQCDNRESAEVTVFFDERKVVSKKMNILSGRASRLRPDRSDDYEQFVAFVELTITNSEKRSKGTKHSLPDILRLISLDASIDFEHPKLVLSEITSPECFHALKGSFPRITISECRQVGPSIDEFLRKVAKSGTCLHVTIKQSDLTAETSFIILELILQKQFSSAYVSGCDGEEFTPSQMQSIIDERIATLFINVTMSDHLHRQPAMKSLLLVSVLLVIASASKMATTMADGHKHWETFKATYEKNYENEEDEKVHKTAFLQKKHFVASHDGASFRVGLNHLSDLTPEEYGRRKGLRLPRMRSLFRGAPFKKPLDADVPEAVDWRRLGLVTDVKDQGDCGCCWAFSATGALEGQHKKVTGRLVSLSEQNLMDCSWEYGNAGCNGGLMDAAFDAGGVYFEPECSATNIDHAVLVVGYGSDPKEGDFWIVKNSWGQEWGEQGYVRVARNRDNHCGIASYAVFPVVQPKKETPEPSEPEKEKVIVIQVDAKTLGVVAALIVLSLLLVFFFRHQSTRRVVFAGDLGHKTGLSNPNFV</sequence>
<dbReference type="InterPro" id="IPR000169">
    <property type="entry name" value="Pept_cys_AS"/>
</dbReference>
<dbReference type="InterPro" id="IPR013128">
    <property type="entry name" value="Peptidase_C1A"/>
</dbReference>
<dbReference type="SMART" id="SM00645">
    <property type="entry name" value="Pept_C1"/>
    <property type="match status" value="1"/>
</dbReference>
<dbReference type="PROSITE" id="PS00640">
    <property type="entry name" value="THIOL_PROTEASE_ASN"/>
    <property type="match status" value="1"/>
</dbReference>
<keyword evidence="6" id="KW-1015">Disulfide bond</keyword>
<evidence type="ECO:0000256" key="2">
    <source>
        <dbReference type="ARBA" id="ARBA00022670"/>
    </source>
</evidence>
<keyword evidence="4" id="KW-0788">Thiol protease</keyword>
<evidence type="ECO:0000256" key="3">
    <source>
        <dbReference type="ARBA" id="ARBA00022801"/>
    </source>
</evidence>
<keyword evidence="5" id="KW-0865">Zymogen</keyword>
<evidence type="ECO:0000256" key="1">
    <source>
        <dbReference type="ARBA" id="ARBA00008455"/>
    </source>
</evidence>
<comment type="caution">
    <text evidence="10">The sequence shown here is derived from an EMBL/GenBank/DDBJ whole genome shotgun (WGS) entry which is preliminary data.</text>
</comment>
<evidence type="ECO:0008006" key="12">
    <source>
        <dbReference type="Google" id="ProtNLM"/>
    </source>
</evidence>
<keyword evidence="7" id="KW-1133">Transmembrane helix</keyword>
<dbReference type="PROSITE" id="PS00639">
    <property type="entry name" value="THIOL_PROTEASE_HIS"/>
    <property type="match status" value="1"/>
</dbReference>
<keyword evidence="7" id="KW-0812">Transmembrane</keyword>
<reference evidence="10" key="1">
    <citation type="submission" date="2023-06" db="EMBL/GenBank/DDBJ databases">
        <title>Genomic analysis of the entomopathogenic nematode Steinernema hermaphroditum.</title>
        <authorList>
            <person name="Schwarz E.M."/>
            <person name="Heppert J.K."/>
            <person name="Baniya A."/>
            <person name="Schwartz H.T."/>
            <person name="Tan C.-H."/>
            <person name="Antoshechkin I."/>
            <person name="Sternberg P.W."/>
            <person name="Goodrich-Blair H."/>
            <person name="Dillman A.R."/>
        </authorList>
    </citation>
    <scope>NUCLEOTIDE SEQUENCE</scope>
    <source>
        <strain evidence="10">PS9179</strain>
        <tissue evidence="10">Whole animal</tissue>
    </source>
</reference>
<evidence type="ECO:0000256" key="5">
    <source>
        <dbReference type="ARBA" id="ARBA00023145"/>
    </source>
</evidence>
<dbReference type="InterPro" id="IPR038765">
    <property type="entry name" value="Papain-like_cys_pep_sf"/>
</dbReference>
<dbReference type="SUPFAM" id="SSF54001">
    <property type="entry name" value="Cysteine proteinases"/>
    <property type="match status" value="1"/>
</dbReference>
<dbReference type="Pfam" id="PF08246">
    <property type="entry name" value="Inhibitor_I29"/>
    <property type="match status" value="1"/>
</dbReference>
<evidence type="ECO:0000313" key="11">
    <source>
        <dbReference type="Proteomes" id="UP001175271"/>
    </source>
</evidence>
<dbReference type="GO" id="GO:0008234">
    <property type="term" value="F:cysteine-type peptidase activity"/>
    <property type="evidence" value="ECO:0007669"/>
    <property type="project" value="UniProtKB-KW"/>
</dbReference>
<dbReference type="SMART" id="SM00848">
    <property type="entry name" value="Inhibitor_I29"/>
    <property type="match status" value="1"/>
</dbReference>
<dbReference type="PANTHER" id="PTHR12411">
    <property type="entry name" value="CYSTEINE PROTEASE FAMILY C1-RELATED"/>
    <property type="match status" value="1"/>
</dbReference>
<evidence type="ECO:0000256" key="4">
    <source>
        <dbReference type="ARBA" id="ARBA00022807"/>
    </source>
</evidence>
<dbReference type="InterPro" id="IPR025660">
    <property type="entry name" value="Pept_his_AS"/>
</dbReference>
<dbReference type="GO" id="GO:0006508">
    <property type="term" value="P:proteolysis"/>
    <property type="evidence" value="ECO:0007669"/>
    <property type="project" value="UniProtKB-KW"/>
</dbReference>
<dbReference type="InterPro" id="IPR013201">
    <property type="entry name" value="Prot_inhib_I29"/>
</dbReference>
<dbReference type="Gene3D" id="3.90.70.10">
    <property type="entry name" value="Cysteine proteinases"/>
    <property type="match status" value="2"/>
</dbReference>
<comment type="similarity">
    <text evidence="1">Belongs to the peptidase C1 family.</text>
</comment>
<keyword evidence="3" id="KW-0378">Hydrolase</keyword>
<keyword evidence="7" id="KW-0472">Membrane</keyword>
<keyword evidence="11" id="KW-1185">Reference proteome</keyword>
<dbReference type="InterPro" id="IPR000668">
    <property type="entry name" value="Peptidase_C1A_C"/>
</dbReference>
<dbReference type="EMBL" id="JAUCMV010000002">
    <property type="protein sequence ID" value="KAK0419310.1"/>
    <property type="molecule type" value="Genomic_DNA"/>
</dbReference>
<evidence type="ECO:0000256" key="7">
    <source>
        <dbReference type="SAM" id="Phobius"/>
    </source>
</evidence>
<name>A0AA39I903_9BILA</name>
<proteinExistence type="inferred from homology"/>
<dbReference type="InterPro" id="IPR025661">
    <property type="entry name" value="Pept_asp_AS"/>
</dbReference>
<gene>
    <name evidence="10" type="ORF">QR680_014074</name>
</gene>
<feature type="domain" description="Cathepsin propeptide inhibitor" evidence="9">
    <location>
        <begin position="286"/>
        <end position="340"/>
    </location>
</feature>
<accession>A0AA39I903</accession>
<organism evidence="10 11">
    <name type="scientific">Steinernema hermaphroditum</name>
    <dbReference type="NCBI Taxonomy" id="289476"/>
    <lineage>
        <taxon>Eukaryota</taxon>
        <taxon>Metazoa</taxon>
        <taxon>Ecdysozoa</taxon>
        <taxon>Nematoda</taxon>
        <taxon>Chromadorea</taxon>
        <taxon>Rhabditida</taxon>
        <taxon>Tylenchina</taxon>
        <taxon>Panagrolaimomorpha</taxon>
        <taxon>Strongyloidoidea</taxon>
        <taxon>Steinernematidae</taxon>
        <taxon>Steinernema</taxon>
    </lineage>
</organism>
<dbReference type="PROSITE" id="PS00139">
    <property type="entry name" value="THIOL_PROTEASE_CYS"/>
    <property type="match status" value="1"/>
</dbReference>
<dbReference type="Pfam" id="PF00112">
    <property type="entry name" value="Peptidase_C1"/>
    <property type="match status" value="2"/>
</dbReference>
<dbReference type="PRINTS" id="PR00705">
    <property type="entry name" value="PAPAIN"/>
</dbReference>
<evidence type="ECO:0000259" key="9">
    <source>
        <dbReference type="SMART" id="SM00848"/>
    </source>
</evidence>